<proteinExistence type="predicted"/>
<dbReference type="Proteomes" id="UP000627205">
    <property type="component" value="Unassembled WGS sequence"/>
</dbReference>
<dbReference type="InterPro" id="IPR037026">
    <property type="entry name" value="Vgr_OB-fold_dom_sf"/>
</dbReference>
<evidence type="ECO:0000313" key="3">
    <source>
        <dbReference type="Proteomes" id="UP000627205"/>
    </source>
</evidence>
<keyword evidence="3" id="KW-1185">Reference proteome</keyword>
<gene>
    <name evidence="2" type="ORF">GCM10011430_00390</name>
</gene>
<dbReference type="InterPro" id="IPR006531">
    <property type="entry name" value="Gp5/Vgr_OB"/>
</dbReference>
<dbReference type="SUPFAM" id="SSF69255">
    <property type="entry name" value="gp5 N-terminal domain-like"/>
    <property type="match status" value="1"/>
</dbReference>
<organism evidence="2 3">
    <name type="scientific">Oxalicibacterium solurbis</name>
    <dbReference type="NCBI Taxonomy" id="69280"/>
    <lineage>
        <taxon>Bacteria</taxon>
        <taxon>Pseudomonadati</taxon>
        <taxon>Pseudomonadota</taxon>
        <taxon>Betaproteobacteria</taxon>
        <taxon>Burkholderiales</taxon>
        <taxon>Oxalobacteraceae</taxon>
        <taxon>Oxalicibacterium</taxon>
    </lineage>
</organism>
<accession>A0A8J3ATF7</accession>
<name>A0A8J3ATF7_9BURK</name>
<comment type="caution">
    <text evidence="2">The sequence shown here is derived from an EMBL/GenBank/DDBJ whole genome shotgun (WGS) entry which is preliminary data.</text>
</comment>
<dbReference type="RefSeq" id="WP_188418918.1">
    <property type="nucleotide sequence ID" value="NZ_BMDP01000001.1"/>
</dbReference>
<dbReference type="AlphaFoldDB" id="A0A8J3ATF7"/>
<dbReference type="Pfam" id="PF04717">
    <property type="entry name" value="Phage_base_V"/>
    <property type="match status" value="1"/>
</dbReference>
<evidence type="ECO:0000313" key="2">
    <source>
        <dbReference type="EMBL" id="GGI52865.1"/>
    </source>
</evidence>
<evidence type="ECO:0000259" key="1">
    <source>
        <dbReference type="Pfam" id="PF04717"/>
    </source>
</evidence>
<dbReference type="EMBL" id="BMDP01000001">
    <property type="protein sequence ID" value="GGI52865.1"/>
    <property type="molecule type" value="Genomic_DNA"/>
</dbReference>
<dbReference type="Gene3D" id="2.40.50.230">
    <property type="entry name" value="Gp5 N-terminal domain"/>
    <property type="match status" value="1"/>
</dbReference>
<dbReference type="SUPFAM" id="SSF69279">
    <property type="entry name" value="Phage tail proteins"/>
    <property type="match status" value="1"/>
</dbReference>
<protein>
    <submittedName>
        <fullName evidence="2">Type IV secretion protein Rhs</fullName>
    </submittedName>
</protein>
<reference evidence="2" key="1">
    <citation type="journal article" date="2014" name="Int. J. Syst. Evol. Microbiol.">
        <title>Complete genome sequence of Corynebacterium casei LMG S-19264T (=DSM 44701T), isolated from a smear-ripened cheese.</title>
        <authorList>
            <consortium name="US DOE Joint Genome Institute (JGI-PGF)"/>
            <person name="Walter F."/>
            <person name="Albersmeier A."/>
            <person name="Kalinowski J."/>
            <person name="Ruckert C."/>
        </authorList>
    </citation>
    <scope>NUCLEOTIDE SEQUENCE</scope>
    <source>
        <strain evidence="2">CCM 7664</strain>
    </source>
</reference>
<sequence>MADSPAVGSSDVLKLTITSNGSPLATTIGIESVSINKSVNKVSMARIVIRDGDMPNAEFPQSDAADFVPGAAIVVSAGYGSTETSIFEGVIIRHSIKITGANHSRLIVECRDKAVGMTIGRKNANYVDQLDSDIISKLIGNCSGLSADVTATSVQHKELVQYYCTDWDYMVARAEVNGMLVTVDAAKVTVQPPAVSGSAVLTVTYGMDLMEFHADIDARTQLTSVQGTTWDLSTQAVAQTTASPKTLNAQGNLDSATLAGVIGLANFNLQTAVPLDTGSLQAWADGQQLKAGLSRIRGRMKFQGSALALPGALIEIKGVGARFSGNVFVSAVNHDIENGNWVTEVEFGMPHRWFVEQQDDVIAPPAAGLAPGVQGLQIGVVMKLDADPDGQYKIQVSTPVMQPETDGVWARLAGFYASSGFGSFFLPEIGDEVVLGYFNDDPSHPVILGSLYSSSRKPAYEPAAENNFKAIVTRSMLKCEFDDDKKIITLTTPAANKIVISDDAKSILLSDQNGNTLELKPDGIYLDSAKDIVMNAKGKVTITATGNIESTSQADIKSQGLNINNNANVGFVAKGAASAELSASGQTTVKGAMVMIN</sequence>
<dbReference type="NCBIfam" id="TIGR01646">
    <property type="entry name" value="vgr_GE"/>
    <property type="match status" value="1"/>
</dbReference>
<reference evidence="2" key="2">
    <citation type="submission" date="2020-09" db="EMBL/GenBank/DDBJ databases">
        <authorList>
            <person name="Sun Q."/>
            <person name="Sedlacek I."/>
        </authorList>
    </citation>
    <scope>NUCLEOTIDE SEQUENCE</scope>
    <source>
        <strain evidence="2">CCM 7664</strain>
    </source>
</reference>
<feature type="domain" description="Gp5/Type VI secretion system Vgr protein OB-fold" evidence="1">
    <location>
        <begin position="378"/>
        <end position="452"/>
    </location>
</feature>
<dbReference type="InterPro" id="IPR006533">
    <property type="entry name" value="T6SS_Vgr_RhsGE"/>
</dbReference>